<accession>A0A285NBZ3</accession>
<keyword evidence="2" id="KW-1185">Reference proteome</keyword>
<organism evidence="1 2">
    <name type="scientific">Natronoarchaeum philippinense</name>
    <dbReference type="NCBI Taxonomy" id="558529"/>
    <lineage>
        <taxon>Archaea</taxon>
        <taxon>Methanobacteriati</taxon>
        <taxon>Methanobacteriota</taxon>
        <taxon>Stenosarchaea group</taxon>
        <taxon>Halobacteria</taxon>
        <taxon>Halobacteriales</taxon>
        <taxon>Natronoarchaeaceae</taxon>
    </lineage>
</organism>
<evidence type="ECO:0000313" key="1">
    <source>
        <dbReference type="EMBL" id="SNZ06457.1"/>
    </source>
</evidence>
<protein>
    <submittedName>
        <fullName evidence="1">Uncharacterized protein</fullName>
    </submittedName>
</protein>
<proteinExistence type="predicted"/>
<sequence>MTVDDLLREAEREQRQQLEQEAMKATALRTQLPHIVQETVAQVLEEADDLEHARELAGLEPEGDLEK</sequence>
<dbReference type="Proteomes" id="UP000219453">
    <property type="component" value="Unassembled WGS sequence"/>
</dbReference>
<reference evidence="1 2" key="1">
    <citation type="submission" date="2017-09" db="EMBL/GenBank/DDBJ databases">
        <authorList>
            <person name="Ehlers B."/>
            <person name="Leendertz F.H."/>
        </authorList>
    </citation>
    <scope>NUCLEOTIDE SEQUENCE [LARGE SCALE GENOMIC DNA]</scope>
    <source>
        <strain evidence="1 2">DSM 27208</strain>
    </source>
</reference>
<dbReference type="EMBL" id="OBEJ01000001">
    <property type="protein sequence ID" value="SNZ06457.1"/>
    <property type="molecule type" value="Genomic_DNA"/>
</dbReference>
<dbReference type="OrthoDB" id="206290at2157"/>
<dbReference type="RefSeq" id="WP_097008111.1">
    <property type="nucleotide sequence ID" value="NZ_OBEJ01000001.1"/>
</dbReference>
<evidence type="ECO:0000313" key="2">
    <source>
        <dbReference type="Proteomes" id="UP000219453"/>
    </source>
</evidence>
<gene>
    <name evidence="1" type="ORF">SAMN06269185_1177</name>
</gene>
<dbReference type="AlphaFoldDB" id="A0A285NBZ3"/>
<name>A0A285NBZ3_NATPI</name>